<dbReference type="EMBL" id="BK016101">
    <property type="protein sequence ID" value="DAF94963.1"/>
    <property type="molecule type" value="Genomic_DNA"/>
</dbReference>
<keyword evidence="1" id="KW-1133">Transmembrane helix</keyword>
<evidence type="ECO:0000313" key="2">
    <source>
        <dbReference type="EMBL" id="DAF94963.1"/>
    </source>
</evidence>
<name>A0A8S5UKJ9_9VIRU</name>
<accession>A0A8S5UKJ9</accession>
<organism evidence="2">
    <name type="scientific">Inoviridae sp. ct4fI15</name>
    <dbReference type="NCBI Taxonomy" id="2825776"/>
    <lineage>
        <taxon>Viruses</taxon>
        <taxon>Monodnaviria</taxon>
        <taxon>Loebvirae</taxon>
        <taxon>Hofneiviricota</taxon>
        <taxon>Faserviricetes</taxon>
        <taxon>Tubulavirales</taxon>
        <taxon>Inoviridae</taxon>
    </lineage>
</organism>
<feature type="transmembrane region" description="Helical" evidence="1">
    <location>
        <begin position="20"/>
        <end position="41"/>
    </location>
</feature>
<evidence type="ECO:0000256" key="1">
    <source>
        <dbReference type="SAM" id="Phobius"/>
    </source>
</evidence>
<reference evidence="2" key="1">
    <citation type="journal article" date="2021" name="Proc. Natl. Acad. Sci. U.S.A.">
        <title>A Catalog of Tens of Thousands of Viruses from Human Metagenomes Reveals Hidden Associations with Chronic Diseases.</title>
        <authorList>
            <person name="Tisza M.J."/>
            <person name="Buck C.B."/>
        </authorList>
    </citation>
    <scope>NUCLEOTIDE SEQUENCE</scope>
    <source>
        <strain evidence="2">Ct4fI15</strain>
    </source>
</reference>
<keyword evidence="1" id="KW-0812">Transmembrane</keyword>
<keyword evidence="1" id="KW-0472">Membrane</keyword>
<sequence>MQGFISYMMDKTLSFMVSEYFALVIGLLICVGIFDLVYGMCTRTSRPRR</sequence>
<protein>
    <submittedName>
        <fullName evidence="2">Uncharacterized protein</fullName>
    </submittedName>
</protein>
<proteinExistence type="predicted"/>